<sequence length="72" mass="8562">MATKSRPTSGTRMMTGCYRPWRMGTRRRWPPYWARREPVPPSRTARARPPFILLLQKGMWNASGSWLHMAWM</sequence>
<keyword evidence="2" id="KW-1185">Reference proteome</keyword>
<organism evidence="1 2">
    <name type="scientific">Felis catus</name>
    <name type="common">Cat</name>
    <name type="synonym">Felis silvestris catus</name>
    <dbReference type="NCBI Taxonomy" id="9685"/>
    <lineage>
        <taxon>Eukaryota</taxon>
        <taxon>Metazoa</taxon>
        <taxon>Chordata</taxon>
        <taxon>Craniata</taxon>
        <taxon>Vertebrata</taxon>
        <taxon>Euteleostomi</taxon>
        <taxon>Mammalia</taxon>
        <taxon>Eutheria</taxon>
        <taxon>Laurasiatheria</taxon>
        <taxon>Carnivora</taxon>
        <taxon>Feliformia</taxon>
        <taxon>Felidae</taxon>
        <taxon>Felinae</taxon>
        <taxon>Felis</taxon>
    </lineage>
</organism>
<reference evidence="1" key="3">
    <citation type="submission" date="2025-09" db="UniProtKB">
        <authorList>
            <consortium name="Ensembl"/>
        </authorList>
    </citation>
    <scope>IDENTIFICATION</scope>
    <source>
        <strain evidence="1">breed Abyssinian</strain>
    </source>
</reference>
<reference evidence="1 2" key="1">
    <citation type="submission" date="2021-02" db="EMBL/GenBank/DDBJ databases">
        <title>Safari Cat Assemblies.</title>
        <authorList>
            <person name="Bredemeyer K.R."/>
            <person name="Murphy W.J."/>
        </authorList>
    </citation>
    <scope>NUCLEOTIDE SEQUENCE [LARGE SCALE GENOMIC DNA]</scope>
</reference>
<dbReference type="Ensembl" id="ENSFCTT00005043103.1">
    <property type="protein sequence ID" value="ENSFCTP00005030658.1"/>
    <property type="gene ID" value="ENSFCTG00005014934.1"/>
</dbReference>
<name>A0ABI7Y710_FELCA</name>
<accession>A0ABI7Y710</accession>
<proteinExistence type="predicted"/>
<evidence type="ECO:0000313" key="1">
    <source>
        <dbReference type="Ensembl" id="ENSFCTP00005030658.1"/>
    </source>
</evidence>
<evidence type="ECO:0000313" key="2">
    <source>
        <dbReference type="Proteomes" id="UP000823872"/>
    </source>
</evidence>
<dbReference type="GeneTree" id="ENSGT00940000157400"/>
<protein>
    <submittedName>
        <fullName evidence="1">Uncharacterized protein</fullName>
    </submittedName>
</protein>
<gene>
    <name evidence="1" type="primary">RAI14</name>
</gene>
<reference evidence="1" key="2">
    <citation type="submission" date="2025-08" db="UniProtKB">
        <authorList>
            <consortium name="Ensembl"/>
        </authorList>
    </citation>
    <scope>IDENTIFICATION</scope>
    <source>
        <strain evidence="1">breed Abyssinian</strain>
    </source>
</reference>
<dbReference type="Proteomes" id="UP000823872">
    <property type="component" value="Chromosome A1"/>
</dbReference>